<accession>A0AAV6KGI6</accession>
<reference evidence="2" key="1">
    <citation type="submission" date="2020-08" db="EMBL/GenBank/DDBJ databases">
        <title>Plant Genome Project.</title>
        <authorList>
            <person name="Zhang R.-G."/>
        </authorList>
    </citation>
    <scope>NUCLEOTIDE SEQUENCE</scope>
    <source>
        <strain evidence="2">WSP0</strain>
        <tissue evidence="2">Leaf</tissue>
    </source>
</reference>
<evidence type="ECO:0000256" key="1">
    <source>
        <dbReference type="SAM" id="MobiDB-lite"/>
    </source>
</evidence>
<gene>
    <name evidence="2" type="ORF">RHGRI_009913</name>
</gene>
<name>A0AAV6KGI6_9ERIC</name>
<proteinExistence type="predicted"/>
<feature type="compositionally biased region" description="Polar residues" evidence="1">
    <location>
        <begin position="60"/>
        <end position="72"/>
    </location>
</feature>
<comment type="caution">
    <text evidence="2">The sequence shown here is derived from an EMBL/GenBank/DDBJ whole genome shotgun (WGS) entry which is preliminary data.</text>
</comment>
<dbReference type="AlphaFoldDB" id="A0AAV6KGI6"/>
<feature type="compositionally biased region" description="Low complexity" evidence="1">
    <location>
        <begin position="24"/>
        <end position="41"/>
    </location>
</feature>
<protein>
    <submittedName>
        <fullName evidence="2">Uncharacterized protein</fullName>
    </submittedName>
</protein>
<dbReference type="Proteomes" id="UP000823749">
    <property type="component" value="Chromosome 4"/>
</dbReference>
<feature type="region of interest" description="Disordered" evidence="1">
    <location>
        <begin position="23"/>
        <end position="72"/>
    </location>
</feature>
<sequence length="72" mass="7372">MALLNQAWKDDLDYLLPPEIRGVPGASAALGDSDAGASPSSRQMSGEVISGSRSKVGRGDNNQALDTSAALN</sequence>
<organism evidence="2 3">
    <name type="scientific">Rhododendron griersonianum</name>
    <dbReference type="NCBI Taxonomy" id="479676"/>
    <lineage>
        <taxon>Eukaryota</taxon>
        <taxon>Viridiplantae</taxon>
        <taxon>Streptophyta</taxon>
        <taxon>Embryophyta</taxon>
        <taxon>Tracheophyta</taxon>
        <taxon>Spermatophyta</taxon>
        <taxon>Magnoliopsida</taxon>
        <taxon>eudicotyledons</taxon>
        <taxon>Gunneridae</taxon>
        <taxon>Pentapetalae</taxon>
        <taxon>asterids</taxon>
        <taxon>Ericales</taxon>
        <taxon>Ericaceae</taxon>
        <taxon>Ericoideae</taxon>
        <taxon>Rhodoreae</taxon>
        <taxon>Rhododendron</taxon>
    </lineage>
</organism>
<dbReference type="EMBL" id="JACTNZ010000004">
    <property type="protein sequence ID" value="KAG5551646.1"/>
    <property type="molecule type" value="Genomic_DNA"/>
</dbReference>
<evidence type="ECO:0000313" key="3">
    <source>
        <dbReference type="Proteomes" id="UP000823749"/>
    </source>
</evidence>
<keyword evidence="3" id="KW-1185">Reference proteome</keyword>
<evidence type="ECO:0000313" key="2">
    <source>
        <dbReference type="EMBL" id="KAG5551646.1"/>
    </source>
</evidence>